<name>A0ACC2V5M2_9TREE</name>
<dbReference type="Proteomes" id="UP001227268">
    <property type="component" value="Unassembled WGS sequence"/>
</dbReference>
<evidence type="ECO:0000313" key="2">
    <source>
        <dbReference type="Proteomes" id="UP001227268"/>
    </source>
</evidence>
<comment type="caution">
    <text evidence="1">The sequence shown here is derived from an EMBL/GenBank/DDBJ whole genome shotgun (WGS) entry which is preliminary data.</text>
</comment>
<accession>A0ACC2V5M2</accession>
<organism evidence="1 2">
    <name type="scientific">Naganishia friedmannii</name>
    <dbReference type="NCBI Taxonomy" id="89922"/>
    <lineage>
        <taxon>Eukaryota</taxon>
        <taxon>Fungi</taxon>
        <taxon>Dikarya</taxon>
        <taxon>Basidiomycota</taxon>
        <taxon>Agaricomycotina</taxon>
        <taxon>Tremellomycetes</taxon>
        <taxon>Filobasidiales</taxon>
        <taxon>Filobasidiaceae</taxon>
        <taxon>Naganishia</taxon>
    </lineage>
</organism>
<evidence type="ECO:0000313" key="1">
    <source>
        <dbReference type="EMBL" id="KAJ9094289.1"/>
    </source>
</evidence>
<protein>
    <submittedName>
        <fullName evidence="1">Uncharacterized protein</fullName>
    </submittedName>
</protein>
<dbReference type="EMBL" id="JASBWT010000026">
    <property type="protein sequence ID" value="KAJ9094289.1"/>
    <property type="molecule type" value="Genomic_DNA"/>
</dbReference>
<keyword evidence="2" id="KW-1185">Reference proteome</keyword>
<proteinExistence type="predicted"/>
<gene>
    <name evidence="1" type="ORF">QFC21_006115</name>
</gene>
<reference evidence="1" key="1">
    <citation type="submission" date="2023-04" db="EMBL/GenBank/DDBJ databases">
        <title>Draft Genome sequencing of Naganishia species isolated from polar environments using Oxford Nanopore Technology.</title>
        <authorList>
            <person name="Leo P."/>
            <person name="Venkateswaran K."/>
        </authorList>
    </citation>
    <scope>NUCLEOTIDE SEQUENCE</scope>
    <source>
        <strain evidence="1">MNA-CCFEE 5423</strain>
    </source>
</reference>
<sequence>MFPANPSYSYPHFNTYRLAAQPLRATSFLLPPGHEAGFPSSGADGGRVLGWKEAKARACWEALKVGRKDDEVLFVDREGMVVSVTFEQGNEEIAPIYTTLTALTLPEPRTSAHAPAEYPSVLAVQGTDYVLASAGDGRLSLLHSPANTHTIGEETGGAAALVKQYTIRWPRTETGSSFTGKEDGSNAAARGEETEEYSFLLQAVQPVYPGSSIISTIEPTTTLAADTGTAVGCHLVISRTIRIETSSTSTATATTSSSIPLAPQAYGGKKHDVQFQLVGIYIPFPPQTQNNSTAADDDSQKLDIEWSIQSGEAASYVRWLSASEEVDAKAYNGGGAGEGRSASRSGKWLIGGAERFIAFPSQSAHDEPSSDPHSFLATSAVAGHGSSTTSIDDGKMAQESSERDSDRAEHYPYSWTQTRESVTVTFELTFHSNNIDSTTAATEAARFNPNRDLLLHLSPSTLDLRFPDRPTAQEEVHWTPAQRMFFSVLEAQGGGRDWWDTIDKGGSTWMFEWVDKEAGAEEERRGKLVLELHKANEGVKWASVFAPLQDTRRDAFVEEMQDDEDEDDDDRMTVQEMDIDVPETLTQEQIDASRAGLEQYHASIPDDNVPPPTTTNRFAGLGAIPPSMMGEPMDDDLVEFDDDPAFSGHVGGEPTVGGGASGGGEQGRVGTLMVLTQVSPAVSLNQGIRWNVSDAQTEGVWVLSTEVGVDPTLILKSHLDGQLFVPPRSLNSSTWTHESTNPALSFVLASKRDTQYVHHLNSPSSAAGEAQGATVIAFEARQLNGMGGNAYVYWPILEASKTKSGKNAAEVGSQAVVKFGEADGGVLLGLSRVVVGGQVAVVGLCERQLVVLQGL</sequence>